<dbReference type="Pfam" id="PF01900">
    <property type="entry name" value="RNase_P_Rpp14"/>
    <property type="match status" value="1"/>
</dbReference>
<keyword evidence="2" id="KW-0255">Endonuclease</keyword>
<reference evidence="3" key="2">
    <citation type="submission" date="2022-02" db="EMBL/GenBank/DDBJ databases">
        <authorList>
            <person name="Elcheninov A.G."/>
            <person name="Sorokin D.Y."/>
            <person name="Kublanov I.V."/>
        </authorList>
    </citation>
    <scope>NUCLEOTIDE SEQUENCE</scope>
    <source>
        <strain evidence="3">AArc-St2</strain>
    </source>
</reference>
<dbReference type="GO" id="GO:0004526">
    <property type="term" value="F:ribonuclease P activity"/>
    <property type="evidence" value="ECO:0007669"/>
    <property type="project" value="UniProtKB-UniRule"/>
</dbReference>
<accession>A0AAE3K8R8</accession>
<proteinExistence type="inferred from homology"/>
<keyword evidence="1 2" id="KW-0819">tRNA processing</keyword>
<sequence>MKHLPKHFRQRWRYIAVGIETDPDTDIRRKDLQRELWYSAGNLLGDPGSADVDLTVYSCRFEDGVGEAVIRTRREETDRARAAIACVSRVSGTAVGIHVRGISGTVRACEERYLGRAAGISEENDVAFANGRHPAYRRDGLVEIQLPSGFVGATELDIEY</sequence>
<dbReference type="InterPro" id="IPR002759">
    <property type="entry name" value="Pop5/Rpp14/Rnp2-like"/>
</dbReference>
<dbReference type="EMBL" id="JAKRVX010000004">
    <property type="protein sequence ID" value="MCL9817602.1"/>
    <property type="molecule type" value="Genomic_DNA"/>
</dbReference>
<evidence type="ECO:0000256" key="1">
    <source>
        <dbReference type="ARBA" id="ARBA00022694"/>
    </source>
</evidence>
<dbReference type="RefSeq" id="WP_250584816.1">
    <property type="nucleotide sequence ID" value="NZ_JAKRVX010000004.1"/>
</dbReference>
<protein>
    <recommendedName>
        <fullName evidence="2">Ribonuclease P protein component 2</fullName>
        <shortName evidence="2">RNase P component 2</shortName>
        <ecNumber evidence="2">3.1.26.5</ecNumber>
    </recommendedName>
    <alternativeName>
        <fullName evidence="2">Pop5</fullName>
    </alternativeName>
</protein>
<keyword evidence="2" id="KW-0540">Nuclease</keyword>
<evidence type="ECO:0000256" key="2">
    <source>
        <dbReference type="HAMAP-Rule" id="MF_00755"/>
    </source>
</evidence>
<gene>
    <name evidence="2" type="primary">rnp2</name>
    <name evidence="3" type="ORF">AArcSt2_11660</name>
</gene>
<dbReference type="SUPFAM" id="SSF160350">
    <property type="entry name" value="Rnp2-like"/>
    <property type="match status" value="1"/>
</dbReference>
<organism evidence="3 4">
    <name type="scientific">Natronocalculus amylovorans</name>
    <dbReference type="NCBI Taxonomy" id="2917812"/>
    <lineage>
        <taxon>Archaea</taxon>
        <taxon>Methanobacteriati</taxon>
        <taxon>Methanobacteriota</taxon>
        <taxon>Stenosarchaea group</taxon>
        <taxon>Halobacteria</taxon>
        <taxon>Halobacteriales</taxon>
        <taxon>Haloferacaceae</taxon>
        <taxon>Natronocalculus</taxon>
    </lineage>
</organism>
<keyword evidence="4" id="KW-1185">Reference proteome</keyword>
<keyword evidence="2" id="KW-0378">Hydrolase</keyword>
<dbReference type="GO" id="GO:0001682">
    <property type="term" value="P:tRNA 5'-leader removal"/>
    <property type="evidence" value="ECO:0007669"/>
    <property type="project" value="UniProtKB-UniRule"/>
</dbReference>
<evidence type="ECO:0000313" key="4">
    <source>
        <dbReference type="Proteomes" id="UP001203207"/>
    </source>
</evidence>
<dbReference type="GO" id="GO:0030677">
    <property type="term" value="C:ribonuclease P complex"/>
    <property type="evidence" value="ECO:0007669"/>
    <property type="project" value="UniProtKB-UniRule"/>
</dbReference>
<evidence type="ECO:0000313" key="3">
    <source>
        <dbReference type="EMBL" id="MCL9817602.1"/>
    </source>
</evidence>
<keyword evidence="2" id="KW-0963">Cytoplasm</keyword>
<dbReference type="GO" id="GO:0005737">
    <property type="term" value="C:cytoplasm"/>
    <property type="evidence" value="ECO:0007669"/>
    <property type="project" value="UniProtKB-SubCell"/>
</dbReference>
<dbReference type="HAMAP" id="MF_00755">
    <property type="entry name" value="RNase_P_2"/>
    <property type="match status" value="1"/>
</dbReference>
<comment type="caution">
    <text evidence="3">The sequence shown here is derived from an EMBL/GenBank/DDBJ whole genome shotgun (WGS) entry which is preliminary data.</text>
</comment>
<reference evidence="3" key="1">
    <citation type="journal article" date="2022" name="Syst. Appl. Microbiol.">
        <title>Natronocalculus amylovorans gen. nov., sp. nov., and Natranaeroarchaeum aerophilus sp. nov., dominant culturable amylolytic natronoarchaea from hypersaline soda lakes in southwestern Siberia.</title>
        <authorList>
            <person name="Sorokin D.Y."/>
            <person name="Elcheninov A.G."/>
            <person name="Khizhniak T.V."/>
            <person name="Koenen M."/>
            <person name="Bale N.J."/>
            <person name="Damste J.S.S."/>
            <person name="Kublanov I.V."/>
        </authorList>
    </citation>
    <scope>NUCLEOTIDE SEQUENCE</scope>
    <source>
        <strain evidence="3">AArc-St2</strain>
    </source>
</reference>
<comment type="function">
    <text evidence="2">Part of ribonuclease P, a protein complex that generates mature tRNA molecules by cleaving their 5'-ends.</text>
</comment>
<dbReference type="AlphaFoldDB" id="A0AAE3K8R8"/>
<comment type="subcellular location">
    <subcellularLocation>
        <location evidence="2">Cytoplasm</location>
    </subcellularLocation>
</comment>
<dbReference type="EC" id="3.1.26.5" evidence="2"/>
<name>A0AAE3K8R8_9EURY</name>
<comment type="subunit">
    <text evidence="2">Consists of a catalytic RNA component and at least 4-5 protein subunits.</text>
</comment>
<comment type="similarity">
    <text evidence="2">Belongs to the eukaryotic/archaeal RNase P protein component 2 family.</text>
</comment>
<dbReference type="Proteomes" id="UP001203207">
    <property type="component" value="Unassembled WGS sequence"/>
</dbReference>
<dbReference type="Gene3D" id="3.30.70.3250">
    <property type="entry name" value="Ribonuclease P, Pop5 subunit"/>
    <property type="match status" value="1"/>
</dbReference>
<comment type="catalytic activity">
    <reaction evidence="2">
        <text>Endonucleolytic cleavage of RNA, removing 5'-extranucleotides from tRNA precursor.</text>
        <dbReference type="EC" id="3.1.26.5"/>
    </reaction>
</comment>
<dbReference type="InterPro" id="IPR038085">
    <property type="entry name" value="Rnp2-like_sf"/>
</dbReference>